<evidence type="ECO:0000313" key="1">
    <source>
        <dbReference type="EMBL" id="KIK50109.1"/>
    </source>
</evidence>
<dbReference type="AlphaFoldDB" id="A0A0D0BKY9"/>
<dbReference type="EMBL" id="KN834931">
    <property type="protein sequence ID" value="KIK50109.1"/>
    <property type="molecule type" value="Genomic_DNA"/>
</dbReference>
<dbReference type="HOGENOM" id="CLU_2886000_0_0_1"/>
<reference evidence="1 2" key="1">
    <citation type="submission" date="2014-04" db="EMBL/GenBank/DDBJ databases">
        <title>Evolutionary Origins and Diversification of the Mycorrhizal Mutualists.</title>
        <authorList>
            <consortium name="DOE Joint Genome Institute"/>
            <consortium name="Mycorrhizal Genomics Consortium"/>
            <person name="Kohler A."/>
            <person name="Kuo A."/>
            <person name="Nagy L.G."/>
            <person name="Floudas D."/>
            <person name="Copeland A."/>
            <person name="Barry K.W."/>
            <person name="Cichocki N."/>
            <person name="Veneault-Fourrey C."/>
            <person name="LaButti K."/>
            <person name="Lindquist E.A."/>
            <person name="Lipzen A."/>
            <person name="Lundell T."/>
            <person name="Morin E."/>
            <person name="Murat C."/>
            <person name="Riley R."/>
            <person name="Ohm R."/>
            <person name="Sun H."/>
            <person name="Tunlid A."/>
            <person name="Henrissat B."/>
            <person name="Grigoriev I.V."/>
            <person name="Hibbett D.S."/>
            <person name="Martin F."/>
        </authorList>
    </citation>
    <scope>NUCLEOTIDE SEQUENCE [LARGE SCALE GENOMIC DNA]</scope>
    <source>
        <strain evidence="1 2">FD-317 M1</strain>
    </source>
</reference>
<accession>A0A0D0BKY9</accession>
<keyword evidence="2" id="KW-1185">Reference proteome</keyword>
<protein>
    <submittedName>
        <fullName evidence="1">Unplaced genomic scaffold GYMLUscaffold_183, whole genome shotgun sequence</fullName>
    </submittedName>
</protein>
<gene>
    <name evidence="1" type="ORF">GYMLUDRAFT_253280</name>
</gene>
<organism evidence="1 2">
    <name type="scientific">Collybiopsis luxurians FD-317 M1</name>
    <dbReference type="NCBI Taxonomy" id="944289"/>
    <lineage>
        <taxon>Eukaryota</taxon>
        <taxon>Fungi</taxon>
        <taxon>Dikarya</taxon>
        <taxon>Basidiomycota</taxon>
        <taxon>Agaricomycotina</taxon>
        <taxon>Agaricomycetes</taxon>
        <taxon>Agaricomycetidae</taxon>
        <taxon>Agaricales</taxon>
        <taxon>Marasmiineae</taxon>
        <taxon>Omphalotaceae</taxon>
        <taxon>Collybiopsis</taxon>
        <taxon>Collybiopsis luxurians</taxon>
    </lineage>
</organism>
<dbReference type="Proteomes" id="UP000053593">
    <property type="component" value="Unassembled WGS sequence"/>
</dbReference>
<proteinExistence type="predicted"/>
<name>A0A0D0BKY9_9AGAR</name>
<sequence>MAWLNNQRIKHEDCQTKHKTVMHLFIEKFGCNLVLPDDPDPGIDYTLYNVEDFLEDQQKEEQK</sequence>
<evidence type="ECO:0000313" key="2">
    <source>
        <dbReference type="Proteomes" id="UP000053593"/>
    </source>
</evidence>